<organism evidence="2 3">
    <name type="scientific">Paractinoplanes rhizophilus</name>
    <dbReference type="NCBI Taxonomy" id="1416877"/>
    <lineage>
        <taxon>Bacteria</taxon>
        <taxon>Bacillati</taxon>
        <taxon>Actinomycetota</taxon>
        <taxon>Actinomycetes</taxon>
        <taxon>Micromonosporales</taxon>
        <taxon>Micromonosporaceae</taxon>
        <taxon>Paractinoplanes</taxon>
    </lineage>
</organism>
<keyword evidence="3" id="KW-1185">Reference proteome</keyword>
<sequence>MTDLETTNLAHHPRERLKGIAMTIFTTDYADSGEIPAYNSLGDDPTRNLRAERDAILAAQHQLRSADPTCEIPAVNDGPVIDLVETVRIHVPDGLEGPQKPPPPLPKPPKVAEWERLADTEHLSILGALTATPDGEMAPLPRPIPPTIPPPRPKPAWRDKQPSLWQRITHRPKHRKPSYLAGFVQLAVVVALIVAGLWQVMG</sequence>
<evidence type="ECO:0000313" key="3">
    <source>
        <dbReference type="Proteomes" id="UP001596548"/>
    </source>
</evidence>
<evidence type="ECO:0000256" key="1">
    <source>
        <dbReference type="SAM" id="Phobius"/>
    </source>
</evidence>
<comment type="caution">
    <text evidence="2">The sequence shown here is derived from an EMBL/GenBank/DDBJ whole genome shotgun (WGS) entry which is preliminary data.</text>
</comment>
<dbReference type="RefSeq" id="WP_378970376.1">
    <property type="nucleotide sequence ID" value="NZ_JBHTBJ010000013.1"/>
</dbReference>
<reference evidence="3" key="1">
    <citation type="journal article" date="2019" name="Int. J. Syst. Evol. Microbiol.">
        <title>The Global Catalogue of Microorganisms (GCM) 10K type strain sequencing project: providing services to taxonomists for standard genome sequencing and annotation.</title>
        <authorList>
            <consortium name="The Broad Institute Genomics Platform"/>
            <consortium name="The Broad Institute Genome Sequencing Center for Infectious Disease"/>
            <person name="Wu L."/>
            <person name="Ma J."/>
        </authorList>
    </citation>
    <scope>NUCLEOTIDE SEQUENCE [LARGE SCALE GENOMIC DNA]</scope>
    <source>
        <strain evidence="3">XZYJT-10</strain>
    </source>
</reference>
<keyword evidence="1" id="KW-0472">Membrane</keyword>
<keyword evidence="1" id="KW-1133">Transmembrane helix</keyword>
<name>A0ABW2HTX7_9ACTN</name>
<protein>
    <submittedName>
        <fullName evidence="2">Uncharacterized protein</fullName>
    </submittedName>
</protein>
<keyword evidence="1" id="KW-0812">Transmembrane</keyword>
<gene>
    <name evidence="2" type="ORF">ACFQS1_19955</name>
</gene>
<feature type="transmembrane region" description="Helical" evidence="1">
    <location>
        <begin position="179"/>
        <end position="201"/>
    </location>
</feature>
<accession>A0ABW2HTX7</accession>
<dbReference type="Proteomes" id="UP001596548">
    <property type="component" value="Unassembled WGS sequence"/>
</dbReference>
<proteinExistence type="predicted"/>
<evidence type="ECO:0000313" key="2">
    <source>
        <dbReference type="EMBL" id="MFC7276274.1"/>
    </source>
</evidence>
<dbReference type="EMBL" id="JBHTBJ010000013">
    <property type="protein sequence ID" value="MFC7276274.1"/>
    <property type="molecule type" value="Genomic_DNA"/>
</dbReference>